<evidence type="ECO:0000256" key="5">
    <source>
        <dbReference type="ARBA" id="ARBA00022801"/>
    </source>
</evidence>
<protein>
    <recommendedName>
        <fullName evidence="14">CCHC-type domain-containing protein</fullName>
    </recommendedName>
</protein>
<evidence type="ECO:0000256" key="9">
    <source>
        <dbReference type="SAM" id="Phobius"/>
    </source>
</evidence>
<name>A0ABQ7WFJ5_SOLTU</name>
<evidence type="ECO:0000256" key="2">
    <source>
        <dbReference type="ARBA" id="ARBA00022695"/>
    </source>
</evidence>
<dbReference type="Gene3D" id="3.10.10.10">
    <property type="entry name" value="HIV Type 1 Reverse Transcriptase, subunit A, domain 1"/>
    <property type="match status" value="1"/>
</dbReference>
<dbReference type="InterPro" id="IPR036397">
    <property type="entry name" value="RNaseH_sf"/>
</dbReference>
<keyword evidence="1" id="KW-0808">Transferase</keyword>
<evidence type="ECO:0000313" key="12">
    <source>
        <dbReference type="EMBL" id="KAH0778652.1"/>
    </source>
</evidence>
<dbReference type="SUPFAM" id="SSF56672">
    <property type="entry name" value="DNA/RNA polymerases"/>
    <property type="match status" value="2"/>
</dbReference>
<dbReference type="PANTHER" id="PTHR37984:SF5">
    <property type="entry name" value="PROTEIN NYNRIN-LIKE"/>
    <property type="match status" value="1"/>
</dbReference>
<proteinExistence type="predicted"/>
<keyword evidence="7" id="KW-0863">Zinc-finger</keyword>
<evidence type="ECO:0008006" key="14">
    <source>
        <dbReference type="Google" id="ProtNLM"/>
    </source>
</evidence>
<comment type="caution">
    <text evidence="12">The sequence shown here is derived from an EMBL/GenBank/DDBJ whole genome shotgun (WGS) entry which is preliminary data.</text>
</comment>
<dbReference type="InterPro" id="IPR043502">
    <property type="entry name" value="DNA/RNA_pol_sf"/>
</dbReference>
<dbReference type="PROSITE" id="PS50158">
    <property type="entry name" value="ZF_CCHC"/>
    <property type="match status" value="1"/>
</dbReference>
<evidence type="ECO:0000256" key="4">
    <source>
        <dbReference type="ARBA" id="ARBA00022759"/>
    </source>
</evidence>
<dbReference type="InterPro" id="IPR012337">
    <property type="entry name" value="RNaseH-like_sf"/>
</dbReference>
<evidence type="ECO:0000256" key="3">
    <source>
        <dbReference type="ARBA" id="ARBA00022722"/>
    </source>
</evidence>
<dbReference type="EMBL" id="JAIVGD010000002">
    <property type="protein sequence ID" value="KAH0778652.1"/>
    <property type="molecule type" value="Genomic_DNA"/>
</dbReference>
<gene>
    <name evidence="12" type="ORF">KY290_005079</name>
</gene>
<dbReference type="Gene3D" id="3.30.420.10">
    <property type="entry name" value="Ribonuclease H-like superfamily/Ribonuclease H"/>
    <property type="match status" value="1"/>
</dbReference>
<evidence type="ECO:0000256" key="6">
    <source>
        <dbReference type="ARBA" id="ARBA00022918"/>
    </source>
</evidence>
<feature type="compositionally biased region" description="Polar residues" evidence="8">
    <location>
        <begin position="217"/>
        <end position="226"/>
    </location>
</feature>
<keyword evidence="3" id="KW-0540">Nuclease</keyword>
<dbReference type="InterPro" id="IPR056924">
    <property type="entry name" value="SH3_Tf2-1"/>
</dbReference>
<dbReference type="InterPro" id="IPR050951">
    <property type="entry name" value="Retrovirus_Pol_polyprotein"/>
</dbReference>
<dbReference type="PROSITE" id="PS50994">
    <property type="entry name" value="INTEGRASE"/>
    <property type="match status" value="1"/>
</dbReference>
<dbReference type="Pfam" id="PF24626">
    <property type="entry name" value="SH3_Tf2-1"/>
    <property type="match status" value="1"/>
</dbReference>
<keyword evidence="4" id="KW-0255">Endonuclease</keyword>
<evidence type="ECO:0000256" key="8">
    <source>
        <dbReference type="SAM" id="MobiDB-lite"/>
    </source>
</evidence>
<feature type="domain" description="CCHC-type" evidence="10">
    <location>
        <begin position="269"/>
        <end position="283"/>
    </location>
</feature>
<reference evidence="12 13" key="1">
    <citation type="journal article" date="2021" name="bioRxiv">
        <title>Chromosome-scale and haplotype-resolved genome assembly of a tetraploid potato cultivar.</title>
        <authorList>
            <person name="Sun H."/>
            <person name="Jiao W.-B."/>
            <person name="Krause K."/>
            <person name="Campoy J.A."/>
            <person name="Goel M."/>
            <person name="Folz-Donahue K."/>
            <person name="Kukat C."/>
            <person name="Huettel B."/>
            <person name="Schneeberger K."/>
        </authorList>
    </citation>
    <scope>NUCLEOTIDE SEQUENCE [LARGE SCALE GENOMIC DNA]</scope>
    <source>
        <strain evidence="12">SolTubOtavaFocal</strain>
        <tissue evidence="12">Leaves</tissue>
    </source>
</reference>
<feature type="transmembrane region" description="Helical" evidence="9">
    <location>
        <begin position="142"/>
        <end position="163"/>
    </location>
</feature>
<sequence>MTTRRANAIRLGEGNVEQEVPPKAHLHASIDPLNEIETNAEYRLAFKMLAQVVMTQANREGVAHEPKFGHGVDKIEEDPQDSINEVYKVLCIMGVTPVEKADLATYHLKGIAHIWFNEWKEARPVEVGPIEWKMFKNRRAKMIKFVSGVSNMVLKVCFTTMLVHDMDISRLMVHAQKIEEEKLKQRSREVKRPRVDDGNYSHDRSGGQGHSRFRQWFSGQGSTNAPPRQRNERVSNPKPQGDGNNPLMPTFAKYGRNHEGKCLAGSNACFGCGKMDHKIRDCPLVTRNYGDTRRRAQLYPSSSSGGSSGNVSKQKCFYALQTRGEQESSPDVVTGMLKLFHIDVYALLDPGSGQISFPNEPILEWKGGNSMPRCQFYSYLKARKMMSKGYIYHIVRVRDVESENHSLESVPVVKEFPKVFPDDLPGMHPEREIDFGIDLLSDTQPISFPSYRMALTKRKELKDQLRDLLDKGFIRPSTLHVAKFIWSDACEKSFQELKDRLTSPPVLTLPESTDGFVVYCDASRVGLGCVLMQNSKVIAYASRQLNFHEKNYPTHNHELAVVVFDLKIWRHYLYGVHVDVFTDHKSLQYVFTQKDLNLRQRRWLELLKDYVMSVLYHLGKANVVADALSRLSVGSVAQWIPPRVVSGFKMVLNRLFRQMLRKSNGFDLTLVELKDVCPNCQQVKVQHPKPGGLSQNISIPTWKWEDVNMDFIVKLSMTFHPQTDGQAERKIQTLEDMLRARVIDFKGNWDDHLRLIEFSYNNNYHSSIGMAPFEALYVRRCRSPIGWFEVGEVAYELDLPNELLSVHPVFHVSMLKKCVGDPTYIVPLEGLEVKEYLSYEEVSVEILDRQVKKLRNKEVASVKCCAETI</sequence>
<dbReference type="Pfam" id="PF17917">
    <property type="entry name" value="RT_RNaseH"/>
    <property type="match status" value="1"/>
</dbReference>
<keyword evidence="7" id="KW-0862">Zinc</keyword>
<dbReference type="InterPro" id="IPR001584">
    <property type="entry name" value="Integrase_cat-core"/>
</dbReference>
<evidence type="ECO:0000259" key="10">
    <source>
        <dbReference type="PROSITE" id="PS50158"/>
    </source>
</evidence>
<dbReference type="PANTHER" id="PTHR37984">
    <property type="entry name" value="PROTEIN CBG26694"/>
    <property type="match status" value="1"/>
</dbReference>
<evidence type="ECO:0000313" key="13">
    <source>
        <dbReference type="Proteomes" id="UP000826656"/>
    </source>
</evidence>
<keyword evidence="6" id="KW-0695">RNA-directed DNA polymerase</keyword>
<dbReference type="CDD" id="cd09274">
    <property type="entry name" value="RNase_HI_RT_Ty3"/>
    <property type="match status" value="1"/>
</dbReference>
<keyword evidence="7" id="KW-0479">Metal-binding</keyword>
<keyword evidence="9" id="KW-1133">Transmembrane helix</keyword>
<feature type="compositionally biased region" description="Basic and acidic residues" evidence="8">
    <location>
        <begin position="183"/>
        <end position="205"/>
    </location>
</feature>
<accession>A0ABQ7WFJ5</accession>
<keyword evidence="13" id="KW-1185">Reference proteome</keyword>
<dbReference type="SMART" id="SM00343">
    <property type="entry name" value="ZnF_C2HC"/>
    <property type="match status" value="1"/>
</dbReference>
<evidence type="ECO:0000259" key="11">
    <source>
        <dbReference type="PROSITE" id="PS50994"/>
    </source>
</evidence>
<feature type="domain" description="Integrase catalytic" evidence="11">
    <location>
        <begin position="715"/>
        <end position="780"/>
    </location>
</feature>
<dbReference type="Proteomes" id="UP000826656">
    <property type="component" value="Unassembled WGS sequence"/>
</dbReference>
<evidence type="ECO:0000256" key="7">
    <source>
        <dbReference type="PROSITE-ProRule" id="PRU00047"/>
    </source>
</evidence>
<keyword evidence="9" id="KW-0472">Membrane</keyword>
<keyword evidence="9" id="KW-0812">Transmembrane</keyword>
<keyword evidence="5" id="KW-0378">Hydrolase</keyword>
<keyword evidence="2" id="KW-0548">Nucleotidyltransferase</keyword>
<evidence type="ECO:0000256" key="1">
    <source>
        <dbReference type="ARBA" id="ARBA00022679"/>
    </source>
</evidence>
<feature type="region of interest" description="Disordered" evidence="8">
    <location>
        <begin position="183"/>
        <end position="249"/>
    </location>
</feature>
<dbReference type="InterPro" id="IPR001878">
    <property type="entry name" value="Znf_CCHC"/>
</dbReference>
<dbReference type="SUPFAM" id="SSF53098">
    <property type="entry name" value="Ribonuclease H-like"/>
    <property type="match status" value="1"/>
</dbReference>
<dbReference type="InterPro" id="IPR041373">
    <property type="entry name" value="RT_RNaseH"/>
</dbReference>
<organism evidence="12 13">
    <name type="scientific">Solanum tuberosum</name>
    <name type="common">Potato</name>
    <dbReference type="NCBI Taxonomy" id="4113"/>
    <lineage>
        <taxon>Eukaryota</taxon>
        <taxon>Viridiplantae</taxon>
        <taxon>Streptophyta</taxon>
        <taxon>Embryophyta</taxon>
        <taxon>Tracheophyta</taxon>
        <taxon>Spermatophyta</taxon>
        <taxon>Magnoliopsida</taxon>
        <taxon>eudicotyledons</taxon>
        <taxon>Gunneridae</taxon>
        <taxon>Pentapetalae</taxon>
        <taxon>asterids</taxon>
        <taxon>lamiids</taxon>
        <taxon>Solanales</taxon>
        <taxon>Solanaceae</taxon>
        <taxon>Solanoideae</taxon>
        <taxon>Solaneae</taxon>
        <taxon>Solanum</taxon>
    </lineage>
</organism>